<dbReference type="Pfam" id="PF14372">
    <property type="entry name" value="hAT-like_RNase-H"/>
    <property type="match status" value="1"/>
</dbReference>
<reference evidence="2" key="1">
    <citation type="submission" date="2014-09" db="EMBL/GenBank/DDBJ databases">
        <authorList>
            <person name="Magalhaes I.L.F."/>
            <person name="Oliveira U."/>
            <person name="Santos F.R."/>
            <person name="Vidigal T.H.D.A."/>
            <person name="Brescovit A.D."/>
            <person name="Santos A.J."/>
        </authorList>
    </citation>
    <scope>NUCLEOTIDE SEQUENCE</scope>
    <source>
        <tissue evidence="2">Shoot tissue taken approximately 20 cm above the soil surface</tissue>
    </source>
</reference>
<dbReference type="AlphaFoldDB" id="A0A0A9FDH0"/>
<dbReference type="GO" id="GO:0003677">
    <property type="term" value="F:DNA binding"/>
    <property type="evidence" value="ECO:0007669"/>
    <property type="project" value="InterPro"/>
</dbReference>
<evidence type="ECO:0000313" key="2">
    <source>
        <dbReference type="EMBL" id="JAE08151.1"/>
    </source>
</evidence>
<accession>A0A0A9FDH0</accession>
<reference evidence="2" key="2">
    <citation type="journal article" date="2015" name="Data Brief">
        <title>Shoot transcriptome of the giant reed, Arundo donax.</title>
        <authorList>
            <person name="Barrero R.A."/>
            <person name="Guerrero F.D."/>
            <person name="Moolhuijzen P."/>
            <person name="Goolsby J.A."/>
            <person name="Tidwell J."/>
            <person name="Bellgard S.E."/>
            <person name="Bellgard M.I."/>
        </authorList>
    </citation>
    <scope>NUCLEOTIDE SEQUENCE</scope>
    <source>
        <tissue evidence="2">Shoot tissue taken approximately 20 cm above the soil surface</tissue>
    </source>
</reference>
<evidence type="ECO:0000259" key="1">
    <source>
        <dbReference type="Pfam" id="PF14372"/>
    </source>
</evidence>
<name>A0A0A9FDH0_ARUDO</name>
<sequence>MHTKLDKYWDPDELYWEHLEVNPRRNNKEIEFNLALVIATVLDPRRKGDYLDFFYEKVSKNVNQILANVNSVLQCMRKYFKEYEQIVRTSINVGSSEGSSTNVGSPIVGKRKLEQEFAQHKSRRRLTRV</sequence>
<feature type="domain" description="hAT-like transposase RNase-H fold" evidence="1">
    <location>
        <begin position="1"/>
        <end position="83"/>
    </location>
</feature>
<protein>
    <recommendedName>
        <fullName evidence="1">hAT-like transposase RNase-H fold domain-containing protein</fullName>
    </recommendedName>
</protein>
<organism evidence="2">
    <name type="scientific">Arundo donax</name>
    <name type="common">Giant reed</name>
    <name type="synonym">Donax arundinaceus</name>
    <dbReference type="NCBI Taxonomy" id="35708"/>
    <lineage>
        <taxon>Eukaryota</taxon>
        <taxon>Viridiplantae</taxon>
        <taxon>Streptophyta</taxon>
        <taxon>Embryophyta</taxon>
        <taxon>Tracheophyta</taxon>
        <taxon>Spermatophyta</taxon>
        <taxon>Magnoliopsida</taxon>
        <taxon>Liliopsida</taxon>
        <taxon>Poales</taxon>
        <taxon>Poaceae</taxon>
        <taxon>PACMAD clade</taxon>
        <taxon>Arundinoideae</taxon>
        <taxon>Arundineae</taxon>
        <taxon>Arundo</taxon>
    </lineage>
</organism>
<proteinExistence type="predicted"/>
<dbReference type="EMBL" id="GBRH01189745">
    <property type="protein sequence ID" value="JAE08151.1"/>
    <property type="molecule type" value="Transcribed_RNA"/>
</dbReference>
<dbReference type="InterPro" id="IPR025525">
    <property type="entry name" value="hAT-like_transposase_RNase-H"/>
</dbReference>